<evidence type="ECO:0000256" key="1">
    <source>
        <dbReference type="SAM" id="Phobius"/>
    </source>
</evidence>
<dbReference type="EMBL" id="GBXM01072202">
    <property type="protein sequence ID" value="JAH36375.1"/>
    <property type="molecule type" value="Transcribed_RNA"/>
</dbReference>
<organism evidence="2">
    <name type="scientific">Anguilla anguilla</name>
    <name type="common">European freshwater eel</name>
    <name type="synonym">Muraena anguilla</name>
    <dbReference type="NCBI Taxonomy" id="7936"/>
    <lineage>
        <taxon>Eukaryota</taxon>
        <taxon>Metazoa</taxon>
        <taxon>Chordata</taxon>
        <taxon>Craniata</taxon>
        <taxon>Vertebrata</taxon>
        <taxon>Euteleostomi</taxon>
        <taxon>Actinopterygii</taxon>
        <taxon>Neopterygii</taxon>
        <taxon>Teleostei</taxon>
        <taxon>Anguilliformes</taxon>
        <taxon>Anguillidae</taxon>
        <taxon>Anguilla</taxon>
    </lineage>
</organism>
<feature type="transmembrane region" description="Helical" evidence="1">
    <location>
        <begin position="12"/>
        <end position="31"/>
    </location>
</feature>
<name>A0A0E9S6U8_ANGAN</name>
<sequence>MPSTQALKIFHYFYVFVPFCFCISVGVLPIIPC</sequence>
<protein>
    <submittedName>
        <fullName evidence="2">Uncharacterized protein</fullName>
    </submittedName>
</protein>
<dbReference type="AlphaFoldDB" id="A0A0E9S6U8"/>
<reference evidence="2" key="2">
    <citation type="journal article" date="2015" name="Fish Shellfish Immunol.">
        <title>Early steps in the European eel (Anguilla anguilla)-Vibrio vulnificus interaction in the gills: Role of the RtxA13 toxin.</title>
        <authorList>
            <person name="Callol A."/>
            <person name="Pajuelo D."/>
            <person name="Ebbesson L."/>
            <person name="Teles M."/>
            <person name="MacKenzie S."/>
            <person name="Amaro C."/>
        </authorList>
    </citation>
    <scope>NUCLEOTIDE SEQUENCE</scope>
</reference>
<proteinExistence type="predicted"/>
<accession>A0A0E9S6U8</accession>
<reference evidence="2" key="1">
    <citation type="submission" date="2014-11" db="EMBL/GenBank/DDBJ databases">
        <authorList>
            <person name="Amaro Gonzalez C."/>
        </authorList>
    </citation>
    <scope>NUCLEOTIDE SEQUENCE</scope>
</reference>
<keyword evidence="1" id="KW-0472">Membrane</keyword>
<keyword evidence="1" id="KW-0812">Transmembrane</keyword>
<keyword evidence="1" id="KW-1133">Transmembrane helix</keyword>
<evidence type="ECO:0000313" key="2">
    <source>
        <dbReference type="EMBL" id="JAH36375.1"/>
    </source>
</evidence>